<protein>
    <recommendedName>
        <fullName evidence="3">PaREP1 domain containing protein</fullName>
    </recommendedName>
</protein>
<dbReference type="GeneID" id="66162405"/>
<dbReference type="Proteomes" id="UP000825123">
    <property type="component" value="Chromosome"/>
</dbReference>
<gene>
    <name evidence="1" type="ORF">KN1_06460</name>
</gene>
<organism evidence="1 2">
    <name type="scientific">Stygiolobus caldivivus</name>
    <dbReference type="NCBI Taxonomy" id="2824673"/>
    <lineage>
        <taxon>Archaea</taxon>
        <taxon>Thermoproteota</taxon>
        <taxon>Thermoprotei</taxon>
        <taxon>Sulfolobales</taxon>
        <taxon>Sulfolobaceae</taxon>
        <taxon>Stygiolobus</taxon>
    </lineage>
</organism>
<evidence type="ECO:0008006" key="3">
    <source>
        <dbReference type="Google" id="ProtNLM"/>
    </source>
</evidence>
<evidence type="ECO:0000313" key="2">
    <source>
        <dbReference type="Proteomes" id="UP000825123"/>
    </source>
</evidence>
<dbReference type="RefSeq" id="WP_221289386.1">
    <property type="nucleotide sequence ID" value="NZ_AP024597.1"/>
</dbReference>
<dbReference type="AlphaFoldDB" id="A0A8D5U4X6"/>
<dbReference type="Pfam" id="PF05942">
    <property type="entry name" value="PaREP1"/>
    <property type="match status" value="1"/>
</dbReference>
<keyword evidence="2" id="KW-1185">Reference proteome</keyword>
<name>A0A8D5U4X6_9CREN</name>
<dbReference type="InterPro" id="IPR010268">
    <property type="entry name" value="PaREP1"/>
</dbReference>
<proteinExistence type="predicted"/>
<dbReference type="EMBL" id="AP024597">
    <property type="protein sequence ID" value="BCU69349.1"/>
    <property type="molecule type" value="Genomic_DNA"/>
</dbReference>
<dbReference type="KEGG" id="csty:KN1_06460"/>
<evidence type="ECO:0000313" key="1">
    <source>
        <dbReference type="EMBL" id="BCU69349.1"/>
    </source>
</evidence>
<sequence length="161" mass="18319">MQELPKPWFDKERYKKTRLLEAKYEAELAKRFLDDGLIRNAVGKAYQAWKALVAAYAVDYKDKLKSTFTGTVKIKGGKKVDKVDWVIAVMPSTSIKLVSQVIGGEINLYTNVALLIHQYQYNGPDKEGILSPYSSDESAKNDIFLILEEVEKLLRKFPDLS</sequence>
<reference evidence="1 2" key="1">
    <citation type="submission" date="2021-04" db="EMBL/GenBank/DDBJ databases">
        <title>Complete genome sequence of Stygiolobus sp. KN-1.</title>
        <authorList>
            <person name="Nakamura K."/>
            <person name="Sakai H."/>
            <person name="Kurosawa N."/>
        </authorList>
    </citation>
    <scope>NUCLEOTIDE SEQUENCE [LARGE SCALE GENOMIC DNA]</scope>
    <source>
        <strain evidence="1 2">KN-1</strain>
    </source>
</reference>
<accession>A0A8D5U4X6</accession>